<feature type="domain" description="Rhodopsin" evidence="8">
    <location>
        <begin position="29"/>
        <end position="266"/>
    </location>
</feature>
<evidence type="ECO:0000259" key="8">
    <source>
        <dbReference type="Pfam" id="PF20684"/>
    </source>
</evidence>
<evidence type="ECO:0000256" key="4">
    <source>
        <dbReference type="ARBA" id="ARBA00023136"/>
    </source>
</evidence>
<proteinExistence type="inferred from homology"/>
<dbReference type="PANTHER" id="PTHR33048:SF93">
    <property type="entry name" value="INTEGRAL MEMBRANE PROTEIN"/>
    <property type="match status" value="1"/>
</dbReference>
<keyword evidence="3 7" id="KW-1133">Transmembrane helix</keyword>
<evidence type="ECO:0000256" key="1">
    <source>
        <dbReference type="ARBA" id="ARBA00004141"/>
    </source>
</evidence>
<feature type="transmembrane region" description="Helical" evidence="7">
    <location>
        <begin position="12"/>
        <end position="33"/>
    </location>
</feature>
<evidence type="ECO:0000313" key="9">
    <source>
        <dbReference type="EMBL" id="QSZ32156.1"/>
    </source>
</evidence>
<feature type="transmembrane region" description="Helical" evidence="7">
    <location>
        <begin position="123"/>
        <end position="144"/>
    </location>
</feature>
<comment type="similarity">
    <text evidence="5">Belongs to the SAT4 family.</text>
</comment>
<keyword evidence="4 7" id="KW-0472">Membrane</keyword>
<evidence type="ECO:0000313" key="10">
    <source>
        <dbReference type="Proteomes" id="UP000672032"/>
    </source>
</evidence>
<dbReference type="PANTHER" id="PTHR33048">
    <property type="entry name" value="PTH11-LIKE INTEGRAL MEMBRANE PROTEIN (AFU_ORTHOLOGUE AFUA_5G11245)"/>
    <property type="match status" value="1"/>
</dbReference>
<reference evidence="9" key="1">
    <citation type="submission" date="2020-10" db="EMBL/GenBank/DDBJ databases">
        <title>Genome Sequence of Monilinia vaccinii-corymbosi Sheds Light on Mummy Berry Disease Infection of Blueberry and Mating Type.</title>
        <authorList>
            <person name="Yow A.G."/>
            <person name="Zhang Y."/>
            <person name="Bansal K."/>
            <person name="Eacker S.M."/>
            <person name="Sullivan S."/>
            <person name="Liachko I."/>
            <person name="Cubeta M.A."/>
            <person name="Rollins J.A."/>
            <person name="Ashrafi H."/>
        </authorList>
    </citation>
    <scope>NUCLEOTIDE SEQUENCE</scope>
    <source>
        <strain evidence="9">RL-1</strain>
    </source>
</reference>
<evidence type="ECO:0000256" key="6">
    <source>
        <dbReference type="SAM" id="MobiDB-lite"/>
    </source>
</evidence>
<keyword evidence="2 7" id="KW-0812">Transmembrane</keyword>
<dbReference type="Pfam" id="PF20684">
    <property type="entry name" value="Fung_rhodopsin"/>
    <property type="match status" value="1"/>
</dbReference>
<feature type="transmembrane region" description="Helical" evidence="7">
    <location>
        <begin position="164"/>
        <end position="190"/>
    </location>
</feature>
<feature type="transmembrane region" description="Helical" evidence="7">
    <location>
        <begin position="241"/>
        <end position="261"/>
    </location>
</feature>
<feature type="region of interest" description="Disordered" evidence="6">
    <location>
        <begin position="276"/>
        <end position="342"/>
    </location>
</feature>
<evidence type="ECO:0000256" key="5">
    <source>
        <dbReference type="ARBA" id="ARBA00038359"/>
    </source>
</evidence>
<protein>
    <recommendedName>
        <fullName evidence="8">Rhodopsin domain-containing protein</fullName>
    </recommendedName>
</protein>
<dbReference type="GO" id="GO:0016020">
    <property type="term" value="C:membrane"/>
    <property type="evidence" value="ECO:0007669"/>
    <property type="project" value="UniProtKB-SubCell"/>
</dbReference>
<dbReference type="InterPro" id="IPR049326">
    <property type="entry name" value="Rhodopsin_dom_fungi"/>
</dbReference>
<accession>A0A8A3P7T7</accession>
<comment type="subcellular location">
    <subcellularLocation>
        <location evidence="1">Membrane</location>
        <topology evidence="1">Multi-pass membrane protein</topology>
    </subcellularLocation>
</comment>
<name>A0A8A3P7T7_9HELO</name>
<feature type="transmembrane region" description="Helical" evidence="7">
    <location>
        <begin position="86"/>
        <end position="111"/>
    </location>
</feature>
<organism evidence="9 10">
    <name type="scientific">Monilinia vaccinii-corymbosi</name>
    <dbReference type="NCBI Taxonomy" id="61207"/>
    <lineage>
        <taxon>Eukaryota</taxon>
        <taxon>Fungi</taxon>
        <taxon>Dikarya</taxon>
        <taxon>Ascomycota</taxon>
        <taxon>Pezizomycotina</taxon>
        <taxon>Leotiomycetes</taxon>
        <taxon>Helotiales</taxon>
        <taxon>Sclerotiniaceae</taxon>
        <taxon>Monilinia</taxon>
    </lineage>
</organism>
<evidence type="ECO:0000256" key="3">
    <source>
        <dbReference type="ARBA" id="ARBA00022989"/>
    </source>
</evidence>
<dbReference type="InterPro" id="IPR052337">
    <property type="entry name" value="SAT4-like"/>
</dbReference>
<dbReference type="EMBL" id="CP063407">
    <property type="protein sequence ID" value="QSZ32156.1"/>
    <property type="molecule type" value="Genomic_DNA"/>
</dbReference>
<dbReference type="AlphaFoldDB" id="A0A8A3P7T7"/>
<evidence type="ECO:0000256" key="2">
    <source>
        <dbReference type="ARBA" id="ARBA00022692"/>
    </source>
</evidence>
<feature type="transmembrane region" description="Helical" evidence="7">
    <location>
        <begin position="202"/>
        <end position="221"/>
    </location>
</feature>
<sequence>MTIPLTPKGQQLLCVLWVEITLSLVFIGLRLYTRTYVGGASGSDDYILVFSWLLMMVFAACISRSVAYGMGAHASAMTLDDRARGIFWLLIGQFFVSIAMGISKCAVTAFLMRIVNKTWHKVLLYFLMAAILLLCFFLAAAILLRCTPFEAILDVRIQGKCTLNLAVIAKVICSFSAALDFFLAGFPWLVIWGLNMKRKEKIAICISLSLGVIAGVCGVLRTMTLDSLNDTDDYLYSVSNSIIWTMSELTATIICVSIPALRPLYNRLTGRSSHGEPYKNYSHGNNKSGHAAGGEYGLKSMNRGKKGPHSDVEGMQGDMDNDDDSDAGILTEGPENGGIRRHHEFTVTFEDGLSATSSKQHV</sequence>
<keyword evidence="10" id="KW-1185">Reference proteome</keyword>
<dbReference type="Proteomes" id="UP000672032">
    <property type="component" value="Chromosome 3"/>
</dbReference>
<gene>
    <name evidence="9" type="ORF">DSL72_001727</name>
</gene>
<feature type="transmembrane region" description="Helical" evidence="7">
    <location>
        <begin position="45"/>
        <end position="66"/>
    </location>
</feature>
<evidence type="ECO:0000256" key="7">
    <source>
        <dbReference type="SAM" id="Phobius"/>
    </source>
</evidence>
<dbReference type="OrthoDB" id="5417844at2759"/>